<evidence type="ECO:0000313" key="3">
    <source>
        <dbReference type="Proteomes" id="UP001446871"/>
    </source>
</evidence>
<dbReference type="EMBL" id="JAQQWM010000009">
    <property type="protein sequence ID" value="KAK8046857.1"/>
    <property type="molecule type" value="Genomic_DNA"/>
</dbReference>
<name>A0ABR1TJS6_9PEZI</name>
<organism evidence="2 3">
    <name type="scientific">Apiospora saccharicola</name>
    <dbReference type="NCBI Taxonomy" id="335842"/>
    <lineage>
        <taxon>Eukaryota</taxon>
        <taxon>Fungi</taxon>
        <taxon>Dikarya</taxon>
        <taxon>Ascomycota</taxon>
        <taxon>Pezizomycotina</taxon>
        <taxon>Sordariomycetes</taxon>
        <taxon>Xylariomycetidae</taxon>
        <taxon>Amphisphaeriales</taxon>
        <taxon>Apiosporaceae</taxon>
        <taxon>Apiospora</taxon>
    </lineage>
</organism>
<sequence>MSRVPSRAPSNAPSQAPSHAPSQAPSQSPQWLALTSAPPRPSFSKAPTMATIAETSSSANPATIVPASRGLPSKTSARHAPSRALGSSYSRAGRTHAPSQAAATSSRYPGSTASGGGGVPTLSEAPSAAPSAVPTLRGTQSIAPDADDMPVPTTVVPAGITAFQKSVLTNRGQDIALDEPDGAPTMIPTDSGMPIASKYTSQADIAAATRQANYSTLGEEERRKQDKWAKQKADEFAPCPMNFMWERHPTRESLFLSLFVIPMEQNSTCG</sequence>
<evidence type="ECO:0000313" key="2">
    <source>
        <dbReference type="EMBL" id="KAK8046857.1"/>
    </source>
</evidence>
<proteinExistence type="predicted"/>
<dbReference type="Proteomes" id="UP001446871">
    <property type="component" value="Unassembled WGS sequence"/>
</dbReference>
<gene>
    <name evidence="2" type="ORF">PG996_014921</name>
</gene>
<evidence type="ECO:0000256" key="1">
    <source>
        <dbReference type="SAM" id="MobiDB-lite"/>
    </source>
</evidence>
<reference evidence="2 3" key="1">
    <citation type="submission" date="2023-01" db="EMBL/GenBank/DDBJ databases">
        <title>Analysis of 21 Apiospora genomes using comparative genomics revels a genus with tremendous synthesis potential of carbohydrate active enzymes and secondary metabolites.</title>
        <authorList>
            <person name="Sorensen T."/>
        </authorList>
    </citation>
    <scope>NUCLEOTIDE SEQUENCE [LARGE SCALE GENOMIC DNA]</scope>
    <source>
        <strain evidence="2 3">CBS 83171</strain>
    </source>
</reference>
<protein>
    <submittedName>
        <fullName evidence="2">Uncharacterized protein</fullName>
    </submittedName>
</protein>
<feature type="compositionally biased region" description="Polar residues" evidence="1">
    <location>
        <begin position="97"/>
        <end position="112"/>
    </location>
</feature>
<comment type="caution">
    <text evidence="2">The sequence shown here is derived from an EMBL/GenBank/DDBJ whole genome shotgun (WGS) entry which is preliminary data.</text>
</comment>
<feature type="region of interest" description="Disordered" evidence="1">
    <location>
        <begin position="1"/>
        <end position="149"/>
    </location>
</feature>
<feature type="compositionally biased region" description="Low complexity" evidence="1">
    <location>
        <begin position="1"/>
        <end position="30"/>
    </location>
</feature>
<accession>A0ABR1TJS6</accession>
<keyword evidence="3" id="KW-1185">Reference proteome</keyword>